<organism evidence="2">
    <name type="scientific">uncultured Acidimicrobiales bacterium</name>
    <dbReference type="NCBI Taxonomy" id="310071"/>
    <lineage>
        <taxon>Bacteria</taxon>
        <taxon>Bacillati</taxon>
        <taxon>Actinomycetota</taxon>
        <taxon>Acidimicrobiia</taxon>
        <taxon>Acidimicrobiales</taxon>
        <taxon>environmental samples</taxon>
    </lineage>
</organism>
<keyword evidence="1" id="KW-0812">Transmembrane</keyword>
<feature type="transmembrane region" description="Helical" evidence="1">
    <location>
        <begin position="29"/>
        <end position="50"/>
    </location>
</feature>
<evidence type="ECO:0000313" key="2">
    <source>
        <dbReference type="EMBL" id="CAA9225154.1"/>
    </source>
</evidence>
<reference evidence="2" key="1">
    <citation type="submission" date="2020-02" db="EMBL/GenBank/DDBJ databases">
        <authorList>
            <person name="Meier V. D."/>
        </authorList>
    </citation>
    <scope>NUCLEOTIDE SEQUENCE</scope>
    <source>
        <strain evidence="2">AVDCRST_MAG76</strain>
    </source>
</reference>
<proteinExistence type="predicted"/>
<accession>A0A6J4HJ25</accession>
<dbReference type="EMBL" id="CADCSZ010000053">
    <property type="protein sequence ID" value="CAA9225154.1"/>
    <property type="molecule type" value="Genomic_DNA"/>
</dbReference>
<sequence>MTQASPDAPAGNTDPVLVQRERMRRLASLGARVGYLALLIAIGAFLFGVLNDLPGWSVGLVVGGLAVATACLVPSIILGYAVKAAAREDRQRVASSGSGGPG</sequence>
<evidence type="ECO:0000256" key="1">
    <source>
        <dbReference type="SAM" id="Phobius"/>
    </source>
</evidence>
<keyword evidence="1" id="KW-0472">Membrane</keyword>
<gene>
    <name evidence="2" type="ORF">AVDCRST_MAG76-917</name>
</gene>
<feature type="transmembrane region" description="Helical" evidence="1">
    <location>
        <begin position="56"/>
        <end position="82"/>
    </location>
</feature>
<name>A0A6J4HJ25_9ACTN</name>
<protein>
    <submittedName>
        <fullName evidence="2">Uncharacterized protein</fullName>
    </submittedName>
</protein>
<dbReference type="AlphaFoldDB" id="A0A6J4HJ25"/>
<keyword evidence="1" id="KW-1133">Transmembrane helix</keyword>